<dbReference type="Pfam" id="PF10978">
    <property type="entry name" value="DUF2785"/>
    <property type="match status" value="1"/>
</dbReference>
<evidence type="ECO:0000313" key="2">
    <source>
        <dbReference type="Proteomes" id="UP000231791"/>
    </source>
</evidence>
<dbReference type="Proteomes" id="UP000231791">
    <property type="component" value="Chromosome"/>
</dbReference>
<organism evidence="1 2">
    <name type="scientific">Streptomyces lavendulae subsp. lavendulae</name>
    <dbReference type="NCBI Taxonomy" id="58340"/>
    <lineage>
        <taxon>Bacteria</taxon>
        <taxon>Bacillati</taxon>
        <taxon>Actinomycetota</taxon>
        <taxon>Actinomycetes</taxon>
        <taxon>Kitasatosporales</taxon>
        <taxon>Streptomycetaceae</taxon>
        <taxon>Streptomyces</taxon>
    </lineage>
</organism>
<dbReference type="RefSeq" id="WP_030241149.1">
    <property type="nucleotide sequence ID" value="NZ_CP024985.1"/>
</dbReference>
<dbReference type="KEGG" id="slx:SLAV_16855"/>
<gene>
    <name evidence="1" type="ORF">SLAV_16855</name>
</gene>
<proteinExistence type="predicted"/>
<accession>A0A2K8PER3</accession>
<dbReference type="AlphaFoldDB" id="A0A2K8PER3"/>
<dbReference type="InterPro" id="IPR021247">
    <property type="entry name" value="DUF2785"/>
</dbReference>
<dbReference type="EMBL" id="CP024985">
    <property type="protein sequence ID" value="ATZ25221.1"/>
    <property type="molecule type" value="Genomic_DNA"/>
</dbReference>
<name>A0A2K8PER3_STRLA</name>
<dbReference type="GeneID" id="49384415"/>
<protein>
    <submittedName>
        <fullName evidence="1">Uncharacterized protein</fullName>
    </submittedName>
</protein>
<keyword evidence="2" id="KW-1185">Reference proteome</keyword>
<evidence type="ECO:0000313" key="1">
    <source>
        <dbReference type="EMBL" id="ATZ25221.1"/>
    </source>
</evidence>
<dbReference type="OrthoDB" id="7619731at2"/>
<reference evidence="1 2" key="1">
    <citation type="submission" date="2017-11" db="EMBL/GenBank/DDBJ databases">
        <title>Complete genome sequence of Streptomyces lavendulae subsp. lavendulae CCM 3239 (formerly 'Streptomyces aureofaciens CCM 3239'), the producer of the angucycline-type antibiotic auricin.</title>
        <authorList>
            <person name="Busche T."/>
            <person name="Novakova R."/>
            <person name="Al'Dilaimi A."/>
            <person name="Homerova D."/>
            <person name="Feckova L."/>
            <person name="Rezuchova B."/>
            <person name="Mingyar E."/>
            <person name="Csolleiova D."/>
            <person name="Bekeova C."/>
            <person name="Winkler A."/>
            <person name="Sevcikova B."/>
            <person name="Kalinowski J."/>
            <person name="Kormanec J."/>
            <person name="Ruckert C."/>
        </authorList>
    </citation>
    <scope>NUCLEOTIDE SEQUENCE [LARGE SCALE GENOMIC DNA]</scope>
    <source>
        <strain evidence="1 2">CCM 3239</strain>
    </source>
</reference>
<sequence>MTDWTEIEAAGCPAPADRPLEELVRELSQALADPDPRIRDGAPYSVLASWIADGVIGPARRLELGDEMAARFRHPQVQARTFVPLVLDMLVTRGDFRAGWVDAFERWYPAEEDLRGHDPELGWLHAVAHGADLLGTLGSHPEVDPARMLHLAAARLTAPTTHVYDQLEDDRLARGVARVLTRPDLGEDDATAWLDPIAAAFGADSISTPVPAHISNCLRTLRLLYVLADRGARLDQTSPRTPLRHREALKSRLADTLDRIVER</sequence>